<keyword evidence="3" id="KW-0479">Metal-binding</keyword>
<dbReference type="PANTHER" id="PTHR11472">
    <property type="entry name" value="DNA REPAIR DEAD HELICASE RAD3/XP-D SUBFAMILY MEMBER"/>
    <property type="match status" value="1"/>
</dbReference>
<keyword evidence="6" id="KW-0378">Hydrolase</keyword>
<keyword evidence="7 18" id="KW-0347">Helicase</keyword>
<evidence type="ECO:0000256" key="7">
    <source>
        <dbReference type="ARBA" id="ARBA00022806"/>
    </source>
</evidence>
<evidence type="ECO:0000256" key="16">
    <source>
        <dbReference type="ARBA" id="ARBA00048954"/>
    </source>
</evidence>
<keyword evidence="11" id="KW-0238">DNA-binding</keyword>
<dbReference type="InterPro" id="IPR027417">
    <property type="entry name" value="P-loop_NTPase"/>
</dbReference>
<dbReference type="EMBL" id="CP017107">
    <property type="protein sequence ID" value="AOO72892.1"/>
    <property type="molecule type" value="Genomic_DNA"/>
</dbReference>
<dbReference type="InterPro" id="IPR011545">
    <property type="entry name" value="DEAD/DEAH_box_helicase_dom"/>
</dbReference>
<evidence type="ECO:0000256" key="2">
    <source>
        <dbReference type="ARBA" id="ARBA00022485"/>
    </source>
</evidence>
<dbReference type="SMART" id="SM00487">
    <property type="entry name" value="DEXDc"/>
    <property type="match status" value="1"/>
</dbReference>
<evidence type="ECO:0000256" key="6">
    <source>
        <dbReference type="ARBA" id="ARBA00022801"/>
    </source>
</evidence>
<keyword evidence="12" id="KW-0234">DNA repair</keyword>
<dbReference type="GO" id="GO:0003677">
    <property type="term" value="F:DNA binding"/>
    <property type="evidence" value="ECO:0007669"/>
    <property type="project" value="UniProtKB-KW"/>
</dbReference>
<dbReference type="Gene3D" id="1.10.275.40">
    <property type="match status" value="1"/>
</dbReference>
<dbReference type="AlphaFoldDB" id="A0A1D7TPJ1"/>
<evidence type="ECO:0000256" key="5">
    <source>
        <dbReference type="ARBA" id="ARBA00022763"/>
    </source>
</evidence>
<dbReference type="InterPro" id="IPR006554">
    <property type="entry name" value="Helicase-like_DEXD_c2"/>
</dbReference>
<keyword evidence="4" id="KW-0547">Nucleotide-binding</keyword>
<dbReference type="InterPro" id="IPR011604">
    <property type="entry name" value="PDDEXK-like_dom_sf"/>
</dbReference>
<evidence type="ECO:0000256" key="11">
    <source>
        <dbReference type="ARBA" id="ARBA00023125"/>
    </source>
</evidence>
<proteinExistence type="inferred from homology"/>
<dbReference type="GO" id="GO:0016818">
    <property type="term" value="F:hydrolase activity, acting on acid anhydrides, in phosphorus-containing anhydrides"/>
    <property type="evidence" value="ECO:0007669"/>
    <property type="project" value="InterPro"/>
</dbReference>
<dbReference type="InterPro" id="IPR042493">
    <property type="entry name" value="XPD_DNA_FeS"/>
</dbReference>
<dbReference type="InterPro" id="IPR014001">
    <property type="entry name" value="Helicase_ATP-bd"/>
</dbReference>
<dbReference type="PANTHER" id="PTHR11472:SF34">
    <property type="entry name" value="REGULATOR OF TELOMERE ELONGATION HELICASE 1"/>
    <property type="match status" value="1"/>
</dbReference>
<dbReference type="GO" id="GO:0005524">
    <property type="term" value="F:ATP binding"/>
    <property type="evidence" value="ECO:0007669"/>
    <property type="project" value="UniProtKB-KW"/>
</dbReference>
<evidence type="ECO:0000256" key="8">
    <source>
        <dbReference type="ARBA" id="ARBA00022840"/>
    </source>
</evidence>
<dbReference type="Proteomes" id="UP000094723">
    <property type="component" value="Chromosome"/>
</dbReference>
<organism evidence="18 19">
    <name type="scientific">Ligilactobacillus salivarius</name>
    <dbReference type="NCBI Taxonomy" id="1624"/>
    <lineage>
        <taxon>Bacteria</taxon>
        <taxon>Bacillati</taxon>
        <taxon>Bacillota</taxon>
        <taxon>Bacilli</taxon>
        <taxon>Lactobacillales</taxon>
        <taxon>Lactobacillaceae</taxon>
        <taxon>Ligilactobacillus</taxon>
    </lineage>
</organism>
<keyword evidence="5" id="KW-0227">DNA damage</keyword>
<evidence type="ECO:0000256" key="1">
    <source>
        <dbReference type="ARBA" id="ARBA00001966"/>
    </source>
</evidence>
<evidence type="ECO:0000313" key="18">
    <source>
        <dbReference type="EMBL" id="AOO72892.1"/>
    </source>
</evidence>
<gene>
    <name evidence="18" type="ORF">BHF65_00960</name>
</gene>
<evidence type="ECO:0000256" key="3">
    <source>
        <dbReference type="ARBA" id="ARBA00022723"/>
    </source>
</evidence>
<accession>A0A1D7TPJ1</accession>
<dbReference type="Pfam" id="PF00270">
    <property type="entry name" value="DEAD"/>
    <property type="match status" value="1"/>
</dbReference>
<dbReference type="InterPro" id="IPR006555">
    <property type="entry name" value="ATP-dep_Helicase_C"/>
</dbReference>
<evidence type="ECO:0000313" key="19">
    <source>
        <dbReference type="Proteomes" id="UP000094723"/>
    </source>
</evidence>
<dbReference type="GO" id="GO:0043139">
    <property type="term" value="F:5'-3' DNA helicase activity"/>
    <property type="evidence" value="ECO:0007669"/>
    <property type="project" value="UniProtKB-EC"/>
</dbReference>
<name>A0A1D7TPJ1_9LACO</name>
<dbReference type="Pfam" id="PF13307">
    <property type="entry name" value="Helicase_C_2"/>
    <property type="match status" value="1"/>
</dbReference>
<keyword evidence="8" id="KW-0067">ATP-binding</keyword>
<evidence type="ECO:0000256" key="13">
    <source>
        <dbReference type="ARBA" id="ARBA00023235"/>
    </source>
</evidence>
<evidence type="ECO:0000256" key="4">
    <source>
        <dbReference type="ARBA" id="ARBA00022741"/>
    </source>
</evidence>
<dbReference type="EC" id="5.6.2.3" evidence="15"/>
<evidence type="ECO:0000256" key="14">
    <source>
        <dbReference type="ARBA" id="ARBA00038058"/>
    </source>
</evidence>
<feature type="domain" description="Helicase ATP-binding" evidence="17">
    <location>
        <begin position="180"/>
        <end position="441"/>
    </location>
</feature>
<comment type="cofactor">
    <cofactor evidence="1">
        <name>[4Fe-4S] cluster</name>
        <dbReference type="ChEBI" id="CHEBI:49883"/>
    </cofactor>
</comment>
<reference evidence="18 19" key="1">
    <citation type="submission" date="2016-09" db="EMBL/GenBank/DDBJ databases">
        <title>Complete Genome Sequence of Lactobacillus salivarius Jin.</title>
        <authorList>
            <person name="Jin N."/>
            <person name="Li C."/>
            <person name="Wang M."/>
            <person name="Ren D."/>
            <person name="Di Y."/>
            <person name="Pan R."/>
            <person name="Du S."/>
            <person name="Lu H."/>
            <person name="Li X."/>
            <person name="Tian M."/>
        </authorList>
    </citation>
    <scope>NUCLEOTIDE SEQUENCE [LARGE SCALE GENOMIC DNA]</scope>
    <source>
        <strain evidence="18 19">CICC 23174</strain>
    </source>
</reference>
<dbReference type="Gene3D" id="1.10.30.20">
    <property type="entry name" value="Bacterial XPD DNA helicase, FeS cluster domain"/>
    <property type="match status" value="1"/>
</dbReference>
<dbReference type="GO" id="GO:0051539">
    <property type="term" value="F:4 iron, 4 sulfur cluster binding"/>
    <property type="evidence" value="ECO:0007669"/>
    <property type="project" value="UniProtKB-KW"/>
</dbReference>
<dbReference type="Gene3D" id="3.40.50.300">
    <property type="entry name" value="P-loop containing nucleotide triphosphate hydrolases"/>
    <property type="match status" value="2"/>
</dbReference>
<evidence type="ECO:0000256" key="9">
    <source>
        <dbReference type="ARBA" id="ARBA00023004"/>
    </source>
</evidence>
<protein>
    <recommendedName>
        <fullName evidence="15">DNA 5'-3' helicase</fullName>
        <ecNumber evidence="15">5.6.2.3</ecNumber>
    </recommendedName>
</protein>
<dbReference type="GO" id="GO:0006281">
    <property type="term" value="P:DNA repair"/>
    <property type="evidence" value="ECO:0007669"/>
    <property type="project" value="UniProtKB-KW"/>
</dbReference>
<evidence type="ECO:0000256" key="15">
    <source>
        <dbReference type="ARBA" id="ARBA00044969"/>
    </source>
</evidence>
<comment type="similarity">
    <text evidence="14">Belongs to the helicase family. DinG subfamily.</text>
</comment>
<dbReference type="SMART" id="SM00491">
    <property type="entry name" value="HELICc2"/>
    <property type="match status" value="1"/>
</dbReference>
<dbReference type="RefSeq" id="WP_069468651.1">
    <property type="nucleotide sequence ID" value="NZ_CP017107.1"/>
</dbReference>
<dbReference type="GO" id="GO:0046872">
    <property type="term" value="F:metal ion binding"/>
    <property type="evidence" value="ECO:0007669"/>
    <property type="project" value="UniProtKB-KW"/>
</dbReference>
<keyword evidence="2" id="KW-0004">4Fe-4S</keyword>
<dbReference type="InterPro" id="IPR010614">
    <property type="entry name" value="RAD3-like_helicase_DEAD"/>
</dbReference>
<keyword evidence="13" id="KW-0413">Isomerase</keyword>
<evidence type="ECO:0000259" key="17">
    <source>
        <dbReference type="PROSITE" id="PS51193"/>
    </source>
</evidence>
<comment type="catalytic activity">
    <reaction evidence="16">
        <text>ATP + H2O = ADP + phosphate + H(+)</text>
        <dbReference type="Rhea" id="RHEA:13065"/>
        <dbReference type="ChEBI" id="CHEBI:15377"/>
        <dbReference type="ChEBI" id="CHEBI:15378"/>
        <dbReference type="ChEBI" id="CHEBI:30616"/>
        <dbReference type="ChEBI" id="CHEBI:43474"/>
        <dbReference type="ChEBI" id="CHEBI:456216"/>
        <dbReference type="EC" id="5.6.2.3"/>
    </reaction>
</comment>
<dbReference type="InterPro" id="IPR014013">
    <property type="entry name" value="Helic_SF1/SF2_ATP-bd_DinG/Rad3"/>
</dbReference>
<dbReference type="Gene3D" id="3.90.320.10">
    <property type="match status" value="1"/>
</dbReference>
<keyword evidence="9" id="KW-0408">Iron</keyword>
<dbReference type="PROSITE" id="PS51193">
    <property type="entry name" value="HELICASE_ATP_BIND_2"/>
    <property type="match status" value="1"/>
</dbReference>
<sequence>MQTSIGVRKLVEFTLKKGNLISSVNSQNTALDGINIHQQLQKNFSKDTKAEFSLKKELLIDGESWILHGRADGLKYIDDIPSQIIEIKTSSLEFEELSANTLELYWAQAKIYAHIIMEKEGLSELSLKLIYIQTTTNVTTEKIQIISKNKAKDFFNEVIESFTNWIKLQHQLKKERDLSINNLDFPFSSYRQNQYEFATAVYKTIALNKKLLVEAPTGTGKTISTIFPAIKALGTSKCQKIFYLTAKQSTRQVAEETLQLLVDHGLSISTITLTSKEQITFAEEIDIPDDENPYYLGYYDRLRPALMDILTNEKIITRQVIETYAKKHLLDPFEFSLDVSNFCDLIICDYNYLFDPLVKLQRFFTEKNYGYTFLIDEAHNLIDRSRAMYTKEISSEEVKNLLDKLHSLPQPPQEVVNKLNTLLNAFDLIKEPLLNYQQQDVIIEEKLSSITKKLMYFCDFVTEWLKENPEFSLKDELLELFFTAYTFVKVSDYYTESFRTHLLITKNSELLIRVFCLDSSSLIANSLNLGGSAILFSATLSPLNYYQEMFGLIDDSLLYQLTSPFNESNLNLLITSYIPVTYQQRQHSLTKIITAIYTMITAKTGNYLVFLPSYTFLKQVVVAFNQAYPHVDTIIQETNMTRMQQEEFLKQFVSNPSKVLLGFAVLGGSFAEGIDLKGDRLNGVAIVSVGLPMLNSETNELKEYFDNKQKNGFQYAYQLPGLNNIFQAAGRVIRSSTDIGVVLLIDSRFSTARYTQFFPPHWKYAHVVHNKLELQNNLFKFWDNKNTGS</sequence>
<evidence type="ECO:0000256" key="10">
    <source>
        <dbReference type="ARBA" id="ARBA00023014"/>
    </source>
</evidence>
<dbReference type="InterPro" id="IPR045028">
    <property type="entry name" value="DinG/Rad3-like"/>
</dbReference>
<dbReference type="Pfam" id="PF06733">
    <property type="entry name" value="DEAD_2"/>
    <property type="match status" value="1"/>
</dbReference>
<keyword evidence="10" id="KW-0411">Iron-sulfur</keyword>
<evidence type="ECO:0000256" key="12">
    <source>
        <dbReference type="ARBA" id="ARBA00023204"/>
    </source>
</evidence>
<dbReference type="SMART" id="SM00488">
    <property type="entry name" value="DEXDc2"/>
    <property type="match status" value="1"/>
</dbReference>
<dbReference type="SUPFAM" id="SSF52540">
    <property type="entry name" value="P-loop containing nucleoside triphosphate hydrolases"/>
    <property type="match status" value="1"/>
</dbReference>